<dbReference type="SUPFAM" id="SSF53098">
    <property type="entry name" value="Ribonuclease H-like"/>
    <property type="match status" value="1"/>
</dbReference>
<dbReference type="InterPro" id="IPR036397">
    <property type="entry name" value="RNaseH_sf"/>
</dbReference>
<evidence type="ECO:0000259" key="1">
    <source>
        <dbReference type="Pfam" id="PF13456"/>
    </source>
</evidence>
<dbReference type="EMBL" id="JAAGAX010000008">
    <property type="protein sequence ID" value="KAF2308048.1"/>
    <property type="molecule type" value="Genomic_DNA"/>
</dbReference>
<dbReference type="GO" id="GO:0004523">
    <property type="term" value="F:RNA-DNA hybrid ribonuclease activity"/>
    <property type="evidence" value="ECO:0007669"/>
    <property type="project" value="InterPro"/>
</dbReference>
<dbReference type="Gene3D" id="3.30.420.10">
    <property type="entry name" value="Ribonuclease H-like superfamily/Ribonuclease H"/>
    <property type="match status" value="1"/>
</dbReference>
<dbReference type="Pfam" id="PF13456">
    <property type="entry name" value="RVT_3"/>
    <property type="match status" value="1"/>
</dbReference>
<protein>
    <recommendedName>
        <fullName evidence="1">RNase H type-1 domain-containing protein</fullName>
    </recommendedName>
</protein>
<proteinExistence type="predicted"/>
<dbReference type="PANTHER" id="PTHR47723">
    <property type="entry name" value="OS05G0353850 PROTEIN"/>
    <property type="match status" value="1"/>
</dbReference>
<comment type="caution">
    <text evidence="2">The sequence shown here is derived from an EMBL/GenBank/DDBJ whole genome shotgun (WGS) entry which is preliminary data.</text>
</comment>
<dbReference type="InterPro" id="IPR053151">
    <property type="entry name" value="RNase_H-like"/>
</dbReference>
<keyword evidence="3" id="KW-1185">Reference proteome</keyword>
<evidence type="ECO:0000313" key="2">
    <source>
        <dbReference type="EMBL" id="KAF2308048.1"/>
    </source>
</evidence>
<gene>
    <name evidence="2" type="ORF">GH714_034735</name>
</gene>
<sequence>MAMEFYQNLYTVDSIVAGLASLPPGFPVISSSDLEFISNPFTAKEVKSASWDMDSYKAPGPDGFQAVFFQKSWAILGADLINMALSFLNGGALPVGACDILITLLPKVEVLESISQFRPGNVGDHHRVPIVKWETVTKPMDQGGLGVRTCRIMNDAFLMKLGWKLLSDDGALWCSVLRNKYMAGLRGLNHMVSRTTSSNLWKGILYSVEALRAGSFRARKATPNDCFSVKSAYRSIGGVGFSRIVKELEEVLLKILCVLYAVMQLNLYHICLEIMFLFRVFGESLCQPLLGSIFSPGMWILWLEHVNLLEMCCSVSASPSQILFVTCWWIWRWQNEEIFRGNLGRSGEGGLLRDDGGRWLKSFVLRLGTYNSMLTEISTLLFGLQLAWNSGYRKVEVDTDSLATIHLVLGSLATNARYSSLLLQIHRLLKRSWQVPPAIVTDLLHEDVQKITMPRLIQSS</sequence>
<accession>A0A6A6M680</accession>
<evidence type="ECO:0000313" key="3">
    <source>
        <dbReference type="Proteomes" id="UP000467840"/>
    </source>
</evidence>
<dbReference type="AlphaFoldDB" id="A0A6A6M680"/>
<dbReference type="InterPro" id="IPR044730">
    <property type="entry name" value="RNase_H-like_dom_plant"/>
</dbReference>
<dbReference type="PANTHER" id="PTHR47723:SF20">
    <property type="entry name" value="RNASE H TYPE-1 DOMAIN-CONTAINING PROTEIN"/>
    <property type="match status" value="1"/>
</dbReference>
<reference evidence="2 3" key="1">
    <citation type="journal article" date="2020" name="Mol. Plant">
        <title>The Chromosome-Based Rubber Tree Genome Provides New Insights into Spurge Genome Evolution and Rubber Biosynthesis.</title>
        <authorList>
            <person name="Liu J."/>
            <person name="Shi C."/>
            <person name="Shi C.C."/>
            <person name="Li W."/>
            <person name="Zhang Q.J."/>
            <person name="Zhang Y."/>
            <person name="Li K."/>
            <person name="Lu H.F."/>
            <person name="Shi C."/>
            <person name="Zhu S.T."/>
            <person name="Xiao Z.Y."/>
            <person name="Nan H."/>
            <person name="Yue Y."/>
            <person name="Zhu X.G."/>
            <person name="Wu Y."/>
            <person name="Hong X.N."/>
            <person name="Fan G.Y."/>
            <person name="Tong Y."/>
            <person name="Zhang D."/>
            <person name="Mao C.L."/>
            <person name="Liu Y.L."/>
            <person name="Hao S.J."/>
            <person name="Liu W.Q."/>
            <person name="Lv M.Q."/>
            <person name="Zhang H.B."/>
            <person name="Liu Y."/>
            <person name="Hu-Tang G.R."/>
            <person name="Wang J.P."/>
            <person name="Wang J.H."/>
            <person name="Sun Y.H."/>
            <person name="Ni S.B."/>
            <person name="Chen W.B."/>
            <person name="Zhang X.C."/>
            <person name="Jiao Y.N."/>
            <person name="Eichler E.E."/>
            <person name="Li G.H."/>
            <person name="Liu X."/>
            <person name="Gao L.Z."/>
        </authorList>
    </citation>
    <scope>NUCLEOTIDE SEQUENCE [LARGE SCALE GENOMIC DNA]</scope>
    <source>
        <strain evidence="3">cv. GT1</strain>
        <tissue evidence="2">Leaf</tissue>
    </source>
</reference>
<dbReference type="InterPro" id="IPR002156">
    <property type="entry name" value="RNaseH_domain"/>
</dbReference>
<dbReference type="Proteomes" id="UP000467840">
    <property type="component" value="Chromosome 9"/>
</dbReference>
<dbReference type="GO" id="GO:0003676">
    <property type="term" value="F:nucleic acid binding"/>
    <property type="evidence" value="ECO:0007669"/>
    <property type="project" value="InterPro"/>
</dbReference>
<organism evidence="2 3">
    <name type="scientific">Hevea brasiliensis</name>
    <name type="common">Para rubber tree</name>
    <name type="synonym">Siphonia brasiliensis</name>
    <dbReference type="NCBI Taxonomy" id="3981"/>
    <lineage>
        <taxon>Eukaryota</taxon>
        <taxon>Viridiplantae</taxon>
        <taxon>Streptophyta</taxon>
        <taxon>Embryophyta</taxon>
        <taxon>Tracheophyta</taxon>
        <taxon>Spermatophyta</taxon>
        <taxon>Magnoliopsida</taxon>
        <taxon>eudicotyledons</taxon>
        <taxon>Gunneridae</taxon>
        <taxon>Pentapetalae</taxon>
        <taxon>rosids</taxon>
        <taxon>fabids</taxon>
        <taxon>Malpighiales</taxon>
        <taxon>Euphorbiaceae</taxon>
        <taxon>Crotonoideae</taxon>
        <taxon>Micrandreae</taxon>
        <taxon>Hevea</taxon>
    </lineage>
</organism>
<feature type="domain" description="RNase H type-1" evidence="1">
    <location>
        <begin position="341"/>
        <end position="435"/>
    </location>
</feature>
<dbReference type="InterPro" id="IPR012337">
    <property type="entry name" value="RNaseH-like_sf"/>
</dbReference>
<name>A0A6A6M680_HEVBR</name>
<dbReference type="CDD" id="cd06222">
    <property type="entry name" value="RNase_H_like"/>
    <property type="match status" value="1"/>
</dbReference>